<evidence type="ECO:0000259" key="13">
    <source>
        <dbReference type="PROSITE" id="PS52019"/>
    </source>
</evidence>
<dbReference type="FunFam" id="3.40.47.10:FF:000019">
    <property type="entry name" value="Polyketide synthase type I"/>
    <property type="match status" value="3"/>
</dbReference>
<feature type="domain" description="PKS/mFAS DH" evidence="13">
    <location>
        <begin position="4484"/>
        <end position="4766"/>
    </location>
</feature>
<dbReference type="InterPro" id="IPR006162">
    <property type="entry name" value="Ppantetheine_attach_site"/>
</dbReference>
<organism evidence="14 15">
    <name type="scientific">Allonocardiopsis opalescens</name>
    <dbReference type="NCBI Taxonomy" id="1144618"/>
    <lineage>
        <taxon>Bacteria</taxon>
        <taxon>Bacillati</taxon>
        <taxon>Actinomycetota</taxon>
        <taxon>Actinomycetes</taxon>
        <taxon>Streptosporangiales</taxon>
        <taxon>Allonocardiopsis</taxon>
    </lineage>
</organism>
<dbReference type="Pfam" id="PF16197">
    <property type="entry name" value="KAsynt_C_assoc"/>
    <property type="match status" value="3"/>
</dbReference>
<name>A0A2T0QCX9_9ACTN</name>
<dbReference type="Proteomes" id="UP000237846">
    <property type="component" value="Unassembled WGS sequence"/>
</dbReference>
<evidence type="ECO:0000256" key="1">
    <source>
        <dbReference type="ARBA" id="ARBA00001957"/>
    </source>
</evidence>
<evidence type="ECO:0000256" key="5">
    <source>
        <dbReference type="ARBA" id="ARBA00022679"/>
    </source>
</evidence>
<dbReference type="Pfam" id="PF22953">
    <property type="entry name" value="SpnB_Rossmann"/>
    <property type="match status" value="3"/>
</dbReference>
<feature type="domain" description="PKS/mFAS DH" evidence="13">
    <location>
        <begin position="957"/>
        <end position="1231"/>
    </location>
</feature>
<keyword evidence="6" id="KW-0045">Antibiotic biosynthesis</keyword>
<dbReference type="PROSITE" id="PS00012">
    <property type="entry name" value="PHOSPHOPANTETHEINE"/>
    <property type="match status" value="1"/>
</dbReference>
<feature type="region of interest" description="N-terminal hotdog fold" evidence="9">
    <location>
        <begin position="957"/>
        <end position="1082"/>
    </location>
</feature>
<dbReference type="SUPFAM" id="SSF101173">
    <property type="entry name" value="Docking domain B of the erythromycin polyketide synthase (DEBS)"/>
    <property type="match status" value="1"/>
</dbReference>
<dbReference type="SMART" id="SM00826">
    <property type="entry name" value="PKS_DH"/>
    <property type="match status" value="3"/>
</dbReference>
<dbReference type="InterPro" id="IPR042104">
    <property type="entry name" value="PKS_dehydratase_sf"/>
</dbReference>
<evidence type="ECO:0000256" key="3">
    <source>
        <dbReference type="ARBA" id="ARBA00022450"/>
    </source>
</evidence>
<dbReference type="InterPro" id="IPR014031">
    <property type="entry name" value="Ketoacyl_synth_C"/>
</dbReference>
<dbReference type="SUPFAM" id="SSF52151">
    <property type="entry name" value="FabD/lysophospholipase-like"/>
    <property type="match status" value="3"/>
</dbReference>
<feature type="region of interest" description="Disordered" evidence="10">
    <location>
        <begin position="4592"/>
        <end position="4621"/>
    </location>
</feature>
<feature type="active site" description="Proton donor; for dehydratase activity" evidence="9">
    <location>
        <position position="1157"/>
    </location>
</feature>
<feature type="region of interest" description="N-terminal hotdog fold" evidence="9">
    <location>
        <begin position="2725"/>
        <end position="2850"/>
    </location>
</feature>
<dbReference type="PROSITE" id="PS52004">
    <property type="entry name" value="KS3_2"/>
    <property type="match status" value="3"/>
</dbReference>
<proteinExistence type="predicted"/>
<dbReference type="InterPro" id="IPR036291">
    <property type="entry name" value="NAD(P)-bd_dom_sf"/>
</dbReference>
<comment type="caution">
    <text evidence="14">The sequence shown here is derived from an EMBL/GenBank/DDBJ whole genome shotgun (WGS) entry which is preliminary data.</text>
</comment>
<dbReference type="PANTHER" id="PTHR43775">
    <property type="entry name" value="FATTY ACID SYNTHASE"/>
    <property type="match status" value="1"/>
</dbReference>
<dbReference type="SMART" id="SM00822">
    <property type="entry name" value="PKS_KR"/>
    <property type="match status" value="3"/>
</dbReference>
<dbReference type="InterPro" id="IPR018201">
    <property type="entry name" value="Ketoacyl_synth_AS"/>
</dbReference>
<dbReference type="GO" id="GO:0004315">
    <property type="term" value="F:3-oxoacyl-[acyl-carrier-protein] synthase activity"/>
    <property type="evidence" value="ECO:0007669"/>
    <property type="project" value="InterPro"/>
</dbReference>
<dbReference type="InterPro" id="IPR014030">
    <property type="entry name" value="Ketoacyl_synth_N"/>
</dbReference>
<dbReference type="SMART" id="SM00823">
    <property type="entry name" value="PKS_PP"/>
    <property type="match status" value="3"/>
</dbReference>
<dbReference type="PROSITE" id="PS50075">
    <property type="entry name" value="CARRIER"/>
    <property type="match status" value="3"/>
</dbReference>
<dbReference type="SMART" id="SM00825">
    <property type="entry name" value="PKS_KS"/>
    <property type="match status" value="3"/>
</dbReference>
<dbReference type="InterPro" id="IPR020841">
    <property type="entry name" value="PKS_Beta-ketoAc_synthase_dom"/>
</dbReference>
<dbReference type="SUPFAM" id="SSF53901">
    <property type="entry name" value="Thiolase-like"/>
    <property type="match status" value="3"/>
</dbReference>
<keyword evidence="8" id="KW-0012">Acyltransferase</keyword>
<feature type="domain" description="Ketosynthase family 3 (KS3)" evidence="12">
    <location>
        <begin position="1809"/>
        <end position="2235"/>
    </location>
</feature>
<feature type="region of interest" description="C-terminal hotdog fold" evidence="9">
    <location>
        <begin position="1096"/>
        <end position="1231"/>
    </location>
</feature>
<feature type="domain" description="Ketosynthase family 3 (KS3)" evidence="12">
    <location>
        <begin position="3583"/>
        <end position="3996"/>
    </location>
</feature>
<feature type="region of interest" description="N-terminal hotdog fold" evidence="9">
    <location>
        <begin position="4484"/>
        <end position="4613"/>
    </location>
</feature>
<dbReference type="InterPro" id="IPR013968">
    <property type="entry name" value="PKS_KR"/>
</dbReference>
<dbReference type="Gene3D" id="3.40.47.10">
    <property type="match status" value="3"/>
</dbReference>
<dbReference type="InterPro" id="IPR036299">
    <property type="entry name" value="Polyketide_synth_docking_sf"/>
</dbReference>
<evidence type="ECO:0000259" key="12">
    <source>
        <dbReference type="PROSITE" id="PS52004"/>
    </source>
</evidence>
<protein>
    <submittedName>
        <fullName evidence="14">Acyl transferase domain-containing protein</fullName>
    </submittedName>
</protein>
<dbReference type="GO" id="GO:0004312">
    <property type="term" value="F:fatty acid synthase activity"/>
    <property type="evidence" value="ECO:0007669"/>
    <property type="project" value="TreeGrafter"/>
</dbReference>
<dbReference type="FunFam" id="3.40.366.10:FF:000002">
    <property type="entry name" value="Probable polyketide synthase 2"/>
    <property type="match status" value="3"/>
</dbReference>
<dbReference type="Pfam" id="PF02801">
    <property type="entry name" value="Ketoacyl-synt_C"/>
    <property type="match status" value="3"/>
</dbReference>
<dbReference type="PROSITE" id="PS52019">
    <property type="entry name" value="PKS_MFAS_DH"/>
    <property type="match status" value="3"/>
</dbReference>
<evidence type="ECO:0000256" key="2">
    <source>
        <dbReference type="ARBA" id="ARBA00004792"/>
    </source>
</evidence>
<dbReference type="CDD" id="cd00833">
    <property type="entry name" value="PKS"/>
    <property type="match status" value="3"/>
</dbReference>
<dbReference type="Gene3D" id="3.40.50.720">
    <property type="entry name" value="NAD(P)-binding Rossmann-like Domain"/>
    <property type="match status" value="3"/>
</dbReference>
<dbReference type="CDD" id="cd08956">
    <property type="entry name" value="KR_3_FAS_SDR_x"/>
    <property type="match status" value="3"/>
</dbReference>
<dbReference type="InterPro" id="IPR049552">
    <property type="entry name" value="PKS_DH_N"/>
</dbReference>
<dbReference type="Gene3D" id="3.40.366.10">
    <property type="entry name" value="Malonyl-Coenzyme A Acyl Carrier Protein, domain 2"/>
    <property type="match status" value="3"/>
</dbReference>
<dbReference type="InterPro" id="IPR016035">
    <property type="entry name" value="Acyl_Trfase/lysoPLipase"/>
</dbReference>
<feature type="active site" description="Proton donor; for dehydratase activity" evidence="9">
    <location>
        <position position="2925"/>
    </location>
</feature>
<dbReference type="Pfam" id="PF08990">
    <property type="entry name" value="Docking"/>
    <property type="match status" value="1"/>
</dbReference>
<dbReference type="Gene3D" id="3.30.70.3290">
    <property type="match status" value="3"/>
</dbReference>
<evidence type="ECO:0000313" key="14">
    <source>
        <dbReference type="EMBL" id="PRY01758.1"/>
    </source>
</evidence>
<comment type="cofactor">
    <cofactor evidence="1">
        <name>pantetheine 4'-phosphate</name>
        <dbReference type="ChEBI" id="CHEBI:47942"/>
    </cofactor>
</comment>
<dbReference type="Pfam" id="PF14765">
    <property type="entry name" value="PS-DH"/>
    <property type="match status" value="3"/>
</dbReference>
<dbReference type="InterPro" id="IPR055123">
    <property type="entry name" value="SpnB-like_Rossmann"/>
</dbReference>
<dbReference type="InterPro" id="IPR036736">
    <property type="entry name" value="ACP-like_sf"/>
</dbReference>
<dbReference type="Gene3D" id="3.10.129.110">
    <property type="entry name" value="Polyketide synthase dehydratase"/>
    <property type="match status" value="3"/>
</dbReference>
<feature type="active site" description="Proton acceptor; for dehydratase activity" evidence="9">
    <location>
        <position position="2757"/>
    </location>
</feature>
<dbReference type="InterPro" id="IPR016036">
    <property type="entry name" value="Malonyl_transacylase_ACP-bd"/>
</dbReference>
<feature type="domain" description="Carrier" evidence="11">
    <location>
        <begin position="1716"/>
        <end position="1791"/>
    </location>
</feature>
<dbReference type="InterPro" id="IPR050091">
    <property type="entry name" value="PKS_NRPS_Biosynth_Enz"/>
</dbReference>
<keyword evidence="4" id="KW-0597">Phosphoprotein</keyword>
<feature type="region of interest" description="C-terminal hotdog fold" evidence="9">
    <location>
        <begin position="2865"/>
        <end position="3004"/>
    </location>
</feature>
<evidence type="ECO:0000256" key="8">
    <source>
        <dbReference type="ARBA" id="ARBA00023315"/>
    </source>
</evidence>
<dbReference type="Pfam" id="PF00109">
    <property type="entry name" value="ketoacyl-synt"/>
    <property type="match status" value="3"/>
</dbReference>
<dbReference type="Pfam" id="PF00698">
    <property type="entry name" value="Acyl_transf_1"/>
    <property type="match status" value="3"/>
</dbReference>
<evidence type="ECO:0000256" key="7">
    <source>
        <dbReference type="ARBA" id="ARBA00023268"/>
    </source>
</evidence>
<dbReference type="SUPFAM" id="SSF51735">
    <property type="entry name" value="NAD(P)-binding Rossmann-fold domains"/>
    <property type="match status" value="6"/>
</dbReference>
<dbReference type="InterPro" id="IPR049900">
    <property type="entry name" value="PKS_mFAS_DH"/>
</dbReference>
<evidence type="ECO:0000256" key="9">
    <source>
        <dbReference type="PROSITE-ProRule" id="PRU01363"/>
    </source>
</evidence>
<feature type="region of interest" description="Disordered" evidence="10">
    <location>
        <begin position="5369"/>
        <end position="5388"/>
    </location>
</feature>
<evidence type="ECO:0000259" key="11">
    <source>
        <dbReference type="PROSITE" id="PS50075"/>
    </source>
</evidence>
<dbReference type="InterPro" id="IPR020807">
    <property type="entry name" value="PKS_DH"/>
</dbReference>
<feature type="domain" description="Ketosynthase family 3 (KS3)" evidence="12">
    <location>
        <begin position="38"/>
        <end position="464"/>
    </location>
</feature>
<comment type="pathway">
    <text evidence="2">Antibiotic biosynthesis.</text>
</comment>
<dbReference type="PROSITE" id="PS00606">
    <property type="entry name" value="KS3_1"/>
    <property type="match status" value="3"/>
</dbReference>
<reference evidence="14 15" key="1">
    <citation type="submission" date="2018-03" db="EMBL/GenBank/DDBJ databases">
        <title>Genomic Encyclopedia of Archaeal and Bacterial Type Strains, Phase II (KMG-II): from individual species to whole genera.</title>
        <authorList>
            <person name="Goeker M."/>
        </authorList>
    </citation>
    <scope>NUCLEOTIDE SEQUENCE [LARGE SCALE GENOMIC DNA]</scope>
    <source>
        <strain evidence="14 15">DSM 45601</strain>
    </source>
</reference>
<dbReference type="SUPFAM" id="SSF47336">
    <property type="entry name" value="ACP-like"/>
    <property type="match status" value="3"/>
</dbReference>
<dbReference type="SMART" id="SM01294">
    <property type="entry name" value="PKS_PP_betabranch"/>
    <property type="match status" value="3"/>
</dbReference>
<dbReference type="EMBL" id="PVZC01000001">
    <property type="protein sequence ID" value="PRY01758.1"/>
    <property type="molecule type" value="Genomic_DNA"/>
</dbReference>
<dbReference type="Gene3D" id="1.10.1200.10">
    <property type="entry name" value="ACP-like"/>
    <property type="match status" value="3"/>
</dbReference>
<sequence length="5409" mass="552009">MGCQVGNSEEKILDYLKRVTADLHQTRQRLREVEDREREPVAIVGMACRYPGGVAGPEDLWRLVAEGREGISEFPADRGWDLERLHDPDPERSGGSHTRFGGFLHEAPEFDADFFGISPREALAMDPHQRLVLETSWEAFERAGIPADSLRGAPVGVFVGAGNQDYLDLVPAVPEEIEAHLGTGALGAVISGRVSYTLGLEGPAVTVDTACSSSLVALHLAVQALRDDACTLALAGGVAVMATPTTFTSFSRQSGLARDGRCKSFADAADGTGWSEGVGMLVLERLSDARRNGHQVLAVVRGSAVNQDGASNGLTAPNGPSQQRVIRQALAAAGVVPSSVDVVEAHGTGTTLGDPIEAQALIATYGQERPDDRPLYLGSLKSNIGHAQAAAGVAGVIKMVQAIRNGLMPGTLHVDAPSSQVDWSAGAVELLTEPRPWEADGRPRRAGVSSFGISGTNAHVIIEQAPAEKAADGTDDGSDAAAAAEAPAPPLLPVVVSGRGERGLAAQAGRLADFVAEHGDLALPDLAAALVGTRSALDHRAVVLAADRAEALDGLRALAAGEAHPKLVRGAAREGGLAVVFSGQGSQRPGMGRELHAAFPVFAAAFDAACAHLDAHLAEPLAEAGAASLREVLWGEPESERAGLLDRTVFTQAGLFAFEVALFRLLESWGVVPDFVAGHSIGEISAAHVAGVLSLADACALVAARGRLMQALPDGGVMVAVQAAEDTVLPFLAGAEDRVGIAAVNGPASVVVSGDRGAVAGIAARLAESGHKTRPLRVSHAFHSPLMDPMLADFEAAIANLSFQAPRVPVVSNVTGALAGDEIATPGYWVRHVRAAVRFADGVRALHAEEVRVFLEIGPDSVLASPVLETLGEAAAQAAVVPAARRDRGEAEALLAGAGALYCAGAPLDWAAPLPPGTRRVELPTYAFQRRRYWLDAAGAASGSGDVASAGLRAAEHPLLGAVVASPGSDGVVLTGRLSLDTHPWLADHRMLDTVLLPGAALVELAVRAGDEAGCAALAELAVEAPLVLEPGARRAVQVVVGAADADGRRTVEIHSHAAGAAADAPWVRHAAGVLAPALSAPADPADLAAWPPPGAQPMALDGGYRRLAERGAAYGPAFQGLRAAWRRGDEVFAEVALPDGPAAGARDFGLHPALLDAALHAAALAEPGGPLIPAAWSGVALHAEGADRLRVRIAPAGASGLAIEAADASGAPVLSIGSLEREPVTAELLRTARHGEHESLFRVVWAPLPGARHQAPERPAVLGDGLPELDRLPGASRHSGLAALGAALNAGAPVPDVVVLPCPAAEGGDTAAQAHAAAREVLAVLRAWPADPRLAAARLAVVTHGAVEAVPGEGVADLAAAPVWGLVRSAQAENPGRLALVDLAASGAAALPAALGSAEPQLAVRGGELLAPRLARVPVEPAAPGPRIDPAGTVLITGGTGGLGAQVARHLAAAHGVRRLLLVGRRGPAAPGAAELVAELAALGATARVAACDVSDRRRLRELLAEVPAEAPLTGVVHTAGVLDDGLVSSLTPERLAGVLTPKVDAAWNLHELTRDLDLSLFAMFSAMAGVLGGAGQGNYAAANTFLDALAQHRRAAGLPAHSLAWGLWGERTGLTAHLSDADIARMARGGILGLPAAEGMALFDAALARPEPLLVPARLDLSVLRRAPAEELPPLLRGLVGRPARRAAAGGADDGRGGPLADRLAGLGEHERGQAVLELVRAQVAAVLGHPDAGAVEPDRAFQDLGFTSLTAVELRNALNAATGLRLPATLVFDHPTPAALAELLLGAVAGTAGAAAAAPVAVRHDGDPIAIVGMACRYPGGVASPEDLWRLVAEGGEGIAEFPADRGWDLERLRALETGPDGAAPTDRGGFLYDAAEFDAAFFGISPREALAMDPQQRLVLETSWEAVERAGIPADSLRGAPVGVFVGAGGSEYTSLPAAVPEDVEAYLGTGNAGAVTSGRVAYALGLEGPAVTVDTACSSSLVALHWAAQALRAGECSLALAGGVTVMSSPESFVAFSRQGGLAPDGRCKSFADAADGTGWSEGVGMLVLERLSDARRNGHQVLAVVRGSAVNQDGASNGLTAPNGPSQQRVIRQALAGAGLAPAEVDVVEAHGTGTTLGDPIEAQALLATYGQDRPEGRPLYLGSLKSNIGHAQAAAGVAGVIKMVQAMRHGLMPKTLHVDAPSSQVDWSGGAVELLTEPRAWAAEGRPRRAGVSSFGISGTNAHVVIEQPPAENEAEPAATGDGAAGTPADPAPVVPVAVSARTAEALAAQAGRLAAFLAEREDLALRDAAAALADGRALLDHRAAVVAADRAEALAGLRALAAGEPHPALVRGAARAGGVAVLFSGQGSQRPGMGRELHAAFPVFAAAFDEVCGLLDGLLGEPLRAVLWAEPGDERAELLDQTLYTQAGLFAFEVALFRLVESWGVRPDFLAGHSIGEISAAHVAGVLSLADACALVAARGRLMQALPSGGAMVAVQAAEETVLPFLAGVEDRVGIAAVNGPASVVVSGAGEAVAAVAARLAEAGHKTRPLRVSHAFHSPLMDPMLAEFEQAVSGLSFHAPEIPVVSNVSGEPAGDEIATPGYWVRHVRRPVRFADGVRALHGRGVRSFLEIGPDSVLASPVLETLGEAAEQAAVVPAARRDREEARQAVTALAELHAHGARVDWTPVLTGGAPAAAGRARIAAELPTYAFQRQRYWFDTAGTAPGDLAAAGLRPAEHPLLAAVVAAPEGDTVTLTGRLSLDAQPWLADHQVLGTVLVPGTALVELAVRAGDEAGCAVLEELTLQAPLVLGEAARIAVQVVVGAADEAGRRSVELYSRPEDAPAATGWTCHATGTLAAAAPAADRPEPDLSVWPPRDAEAVELAGFYPELARSGLEYGPLFQGLRAAWRHGEEVYAEVALPGGPDGAAAFGIHPALLDAALHPIAFAGGAGAETGAAAVPFAWSGVELHATGATELRVHIAAAAGDGVRIRLADAEGVPVASVGSLTLRPVPGERLRAAPAGRHESLYRLEWAAARAAPSSGPDRIAAVGQVPPVPGLEPAAEDLAALAAALAEGAAAPAAVVLRCSGAGGDAAAAARTAARQALAAVRALLADERLADTRLAVVTRGAVEAVPGEGAADVGAAAVWGLVRAAQAEHPGRFVLVDVQEGDGAGPLRAALATGEPQLAVRGGEVLVPRLAQVPAGSGRAAGPAVARERLAAGTVLVTGGTGGLGALVARHLVAEYGVRSLLLASRRGADAPGAAELVAELEGLGASVRVAGCDVADREALAALLAGLPADAPLTGVVHTAGVLDDGIVTALTPERLDAVLRPKADAAWHLHELTRDLDLGLFALFSAGAGTTGGAGQANYAAANTFLDALAQHRRAAGLPAVSLAWGLWRRTGGMAGRLTEADLGRLAKGGVLALADAEGLELFDAALAAGDPVLVPVKWDLALLRRAEADEVPWLLRGLVGRPARRAAAGGGRPAASALAERLAGVEPARRRKLVLDLVRAQAAAVLGHAGAEAVEPDRAFQDVGFDSLTAVEFRNGLGKATGLRLPATLVFDYPTPLVLAEHLLAEVAGTADRAAAAGSAAAPADEPIAIVGMACRYPGGVSSPEELWRLVEQGGDGVSLFPADRGWDLDGLYDPSGERADTSYTREGGFLYDAAEFDPDFFGISPAEATILDPQQRLLLESSWEALERAGIDPAALKGSPTGVFAGVMYHDYAGNAGGGGSMVSGRVAYTFGLEGPAVTVDTACSSSLVALHWAAQALRSGECSLALAGGVTVMATPASFVEFSRQRGLAADGRCKSFADAADGVGWSEGAGVLVLERLSDARRNGHQVLAVVRGSAVNQDGASNGITAPNGPAQIRVIRQALASAGVRADQVDLVEAHGTGTTLGDPIEAQALLATYGREHAQDRPLYLGSLKSNIGHAQAAAGVGGVIKTVLAIRNGVMPRTLHVDAPSTKVDWSAGAVELLTEPRPWEADGHPRRAGVSSFGISGTNAHVIIEQAPAEEPAGAAAEPAGARPAPPLVPVAVSGRGERGLAAQAERLAGFLAERADGELPDIAAALVRTRSALDHRAVVLAADRAEAVDGLRALAAGEPHPAAVRGTARSGGLAAVFSGQGSQRLGMGRELHAAFPVFAANFDAVCAGFDALLAEPLREAAAASLRGVLWAGPESERAGLVDQTLYTQAGLFAFEVALFRLLESWGVRPDFVAGHSIGEIGAAHVAGVLSLADACALVAARGRLMQALPAGGAMVAVQAAEDEVLPFLAGIEDRAGIAAVNGPASLVVSGAREAVAGIAGRLRDAGHKTRELRVSHAFHSPLMEPMLAEFAAAIGGLDFRPPEIPVVSNVSGGLAGDEIATPGYWVRHVRAAVRFAAGIGTLRAEGVRSFLEIGPDSVLASPMLETLDEAAAQSAVVAASRRDRDEVRQAVTALATLHAHGAPVEWAALLPARPARVELPTYAFQRQRYWLDSALATGQAGDAAGLGQAAAGHPLLGAVLADPDGGAVTLTGRLSLATHPWLADHEVLGTVLVPGTALVELAIRAGDEVGRPVLDELTLEAPLLVPEHTGLALQVVADPEDGAGGDPGRYRVRLYSRPDDAAPGAPWTRHATGSLLPGGGPAAAEPDLAVWPPRGAEPVPLAGFYPELAEGGFGYGPAFQGLRAVWRRGDEVFAEVALPEPAADEAGGYGVHPALLDTALHAGFLNEPEGEYAGPAIPFSWSGVELHAGGASRVRVRIAPAAGGGKSVTLADPTGAPVASIAALVARTVSPEQLAAARSARGGRHDSLFRVEWEDVPAPTGTGAARTAVLGGALAELPAHPDLAALRAALDAGAPVPDTVFLPYTGAPAAGLPAAVRSALDGAAAAVREWLADDRLSGSRLVVVTRGAVEALPGEGVPDLAHAPLWGLLRAAQAEVPDRFALLDLDAAEPAPSALLAAAASPEPQLAVRGERLLAPRLARVPAGADPAPAGGGAALAAGTVLVTGGTGGLGGAVARHLVARYGVRHLLLASRSGPKADGAAELVAGLESMGAHVRVAACDVGDREALRSLLAEVPADAPLTGVVHSAGLGANAVVADLTPEHFDLVLAPKADAAWHLHELTRELDLSLFAVFSSSAALVDNPGQGNYAAANVFVDALARQRRAEGLPALSLAWGLWDAAQGMGGLLAAADVARIARWGMLPLSAEQGLALWDAALAAGDASLAPIRLDEAALRSRADGVPAILRRLVPPARRGAAAAAPQADGLAERLAGLTGPERSQALLDLVRAHVASVLGHAGADAVEPERAFQELGFDSLSAVELRNGLNRATGLRLPATAVFDYPNAQVLAERIGAELVPDRAEEERLESQEERLRAALAAIPITRLRDAGLLDGLLELAGIEDADPEQDEPGDADDIDAMDTESLISLALDDLDLDNTTQEL</sequence>
<evidence type="ECO:0000256" key="10">
    <source>
        <dbReference type="SAM" id="MobiDB-lite"/>
    </source>
</evidence>
<dbReference type="GO" id="GO:0033068">
    <property type="term" value="P:macrolide biosynthetic process"/>
    <property type="evidence" value="ECO:0007669"/>
    <property type="project" value="UniProtKB-ARBA"/>
</dbReference>
<feature type="compositionally biased region" description="Low complexity" evidence="10">
    <location>
        <begin position="2238"/>
        <end position="2256"/>
    </location>
</feature>
<keyword evidence="3" id="KW-0596">Phosphopantetheine</keyword>
<dbReference type="InterPro" id="IPR015083">
    <property type="entry name" value="NorB/c/GfsB-D-like_docking"/>
</dbReference>
<dbReference type="PANTHER" id="PTHR43775:SF51">
    <property type="entry name" value="INACTIVE PHENOLPHTHIOCEROL SYNTHESIS POLYKETIDE SYNTHASE TYPE I PKS1-RELATED"/>
    <property type="match status" value="1"/>
</dbReference>
<feature type="active site" description="Proton donor; for dehydratase activity" evidence="9">
    <location>
        <position position="4688"/>
    </location>
</feature>
<feature type="domain" description="PKS/mFAS DH" evidence="13">
    <location>
        <begin position="2725"/>
        <end position="3004"/>
    </location>
</feature>
<dbReference type="Pfam" id="PF00550">
    <property type="entry name" value="PP-binding"/>
    <property type="match status" value="3"/>
</dbReference>
<evidence type="ECO:0000256" key="4">
    <source>
        <dbReference type="ARBA" id="ARBA00022553"/>
    </source>
</evidence>
<dbReference type="InterPro" id="IPR020806">
    <property type="entry name" value="PKS_PP-bd"/>
</dbReference>
<dbReference type="SMART" id="SM00827">
    <property type="entry name" value="PKS_AT"/>
    <property type="match status" value="3"/>
</dbReference>
<dbReference type="GO" id="GO:0006633">
    <property type="term" value="P:fatty acid biosynthetic process"/>
    <property type="evidence" value="ECO:0007669"/>
    <property type="project" value="InterPro"/>
</dbReference>
<keyword evidence="15" id="KW-1185">Reference proteome</keyword>
<dbReference type="InterPro" id="IPR049551">
    <property type="entry name" value="PKS_DH_C"/>
</dbReference>
<evidence type="ECO:0000256" key="6">
    <source>
        <dbReference type="ARBA" id="ARBA00023194"/>
    </source>
</evidence>
<feature type="region of interest" description="Disordered" evidence="10">
    <location>
        <begin position="2238"/>
        <end position="2258"/>
    </location>
</feature>
<keyword evidence="7" id="KW-0511">Multifunctional enzyme</keyword>
<evidence type="ECO:0000313" key="15">
    <source>
        <dbReference type="Proteomes" id="UP000237846"/>
    </source>
</evidence>
<dbReference type="Pfam" id="PF21089">
    <property type="entry name" value="PKS_DH_N"/>
    <property type="match status" value="3"/>
</dbReference>
<gene>
    <name evidence="14" type="ORF">CLV72_101347</name>
</gene>
<feature type="active site" description="Proton acceptor; for dehydratase activity" evidence="9">
    <location>
        <position position="4516"/>
    </location>
</feature>
<feature type="active site" description="Proton acceptor; for dehydratase activity" evidence="9">
    <location>
        <position position="989"/>
    </location>
</feature>
<dbReference type="FunFam" id="1.10.1200.10:FF:000007">
    <property type="entry name" value="Probable polyketide synthase pks17"/>
    <property type="match status" value="3"/>
</dbReference>
<dbReference type="InterPro" id="IPR057326">
    <property type="entry name" value="KR_dom"/>
</dbReference>
<dbReference type="InterPro" id="IPR032821">
    <property type="entry name" value="PKS_assoc"/>
</dbReference>
<dbReference type="SUPFAM" id="SSF55048">
    <property type="entry name" value="Probable ACP-binding domain of malonyl-CoA ACP transacylase"/>
    <property type="match status" value="3"/>
</dbReference>
<feature type="region of interest" description="C-terminal hotdog fold" evidence="9">
    <location>
        <begin position="4627"/>
        <end position="4766"/>
    </location>
</feature>
<dbReference type="InterPro" id="IPR009081">
    <property type="entry name" value="PP-bd_ACP"/>
</dbReference>
<dbReference type="InterPro" id="IPR001227">
    <property type="entry name" value="Ac_transferase_dom_sf"/>
</dbReference>
<dbReference type="InterPro" id="IPR016039">
    <property type="entry name" value="Thiolase-like"/>
</dbReference>
<keyword evidence="5 14" id="KW-0808">Transferase</keyword>
<accession>A0A2T0QCX9</accession>
<dbReference type="Pfam" id="PF08659">
    <property type="entry name" value="KR"/>
    <property type="match status" value="3"/>
</dbReference>
<dbReference type="GO" id="GO:0031177">
    <property type="term" value="F:phosphopantetheine binding"/>
    <property type="evidence" value="ECO:0007669"/>
    <property type="project" value="InterPro"/>
</dbReference>
<feature type="domain" description="Carrier" evidence="11">
    <location>
        <begin position="5249"/>
        <end position="5324"/>
    </location>
</feature>
<dbReference type="InterPro" id="IPR014043">
    <property type="entry name" value="Acyl_transferase_dom"/>
</dbReference>
<feature type="domain" description="Carrier" evidence="11">
    <location>
        <begin position="3490"/>
        <end position="3565"/>
    </location>
</feature>